<organism evidence="1 2">
    <name type="scientific">Streptomyces prasinosporus</name>
    <dbReference type="NCBI Taxonomy" id="68256"/>
    <lineage>
        <taxon>Bacteria</taxon>
        <taxon>Bacillati</taxon>
        <taxon>Actinomycetota</taxon>
        <taxon>Actinomycetes</taxon>
        <taxon>Kitasatosporales</taxon>
        <taxon>Streptomycetaceae</taxon>
        <taxon>Streptomyces</taxon>
        <taxon>Streptomyces albogriseolus group</taxon>
    </lineage>
</organism>
<keyword evidence="2" id="KW-1185">Reference proteome</keyword>
<reference evidence="2" key="1">
    <citation type="journal article" date="2019" name="Int. J. Syst. Evol. Microbiol.">
        <title>The Global Catalogue of Microorganisms (GCM) 10K type strain sequencing project: providing services to taxonomists for standard genome sequencing and annotation.</title>
        <authorList>
            <consortium name="The Broad Institute Genomics Platform"/>
            <consortium name="The Broad Institute Genome Sequencing Center for Infectious Disease"/>
            <person name="Wu L."/>
            <person name="Ma J."/>
        </authorList>
    </citation>
    <scope>NUCLEOTIDE SEQUENCE [LARGE SCALE GENOMIC DNA]</scope>
    <source>
        <strain evidence="2">JCM 4816</strain>
    </source>
</reference>
<evidence type="ECO:0008006" key="3">
    <source>
        <dbReference type="Google" id="ProtNLM"/>
    </source>
</evidence>
<comment type="caution">
    <text evidence="1">The sequence shown here is derived from an EMBL/GenBank/DDBJ whole genome shotgun (WGS) entry which is preliminary data.</text>
</comment>
<dbReference type="EMBL" id="BAAAXF010000014">
    <property type="protein sequence ID" value="GAA3493915.1"/>
    <property type="molecule type" value="Genomic_DNA"/>
</dbReference>
<dbReference type="Proteomes" id="UP001501455">
    <property type="component" value="Unassembled WGS sequence"/>
</dbReference>
<sequence>MTDAMPITRSLPVLVDTVGRAQLGHHPGPAPRSAPLYVCGGLLIVDPFAPDLAPYAEVDATEGEGAWLPLAYGEDVARTLRATRRSAAKVPVSADDPAGRVLARDSAPWRPGLHHTPLARLAVLMWLARWAPFPLSPALLDIEAGTLLAALPDVVEDAEDTARDLLVRRAPDLAAIATSVLDRGVLAGEHWVAALLRDALTATAHLAEDLPLAPRLRDLADRACLEAGEDNAADTMDSELRRLIERVPAYEGTTLRRADGWRTADVDWAQVPPNAVASHEGAIRWRLQGSGEDTGIEVGVDAADQYVADPVGDRLAFRVYTPTRPLPVAIGALEHGAASWRGTARLREPVHPDRLHVDVYHPAWASPVRSGVAAALAAAERQAVRDLMVLRTHLARDDRRQLVRWAEIVGADTAARLTRIEEEHGLDPLTARVDGLVRAALAAAGNEPPDPANPQLASSEWRPTLAEWSRLRPLFPA</sequence>
<name>A0ABP6TFG5_9ACTN</name>
<accession>A0ABP6TFG5</accession>
<protein>
    <recommendedName>
        <fullName evidence="3">DUF4132 domain-containing protein</fullName>
    </recommendedName>
</protein>
<evidence type="ECO:0000313" key="2">
    <source>
        <dbReference type="Proteomes" id="UP001501455"/>
    </source>
</evidence>
<proteinExistence type="predicted"/>
<evidence type="ECO:0000313" key="1">
    <source>
        <dbReference type="EMBL" id="GAA3493915.1"/>
    </source>
</evidence>
<dbReference type="RefSeq" id="WP_193460381.1">
    <property type="nucleotide sequence ID" value="NZ_BAAAXF010000014.1"/>
</dbReference>
<gene>
    <name evidence="1" type="ORF">GCM10019016_010140</name>
</gene>